<reference evidence="3 4" key="1">
    <citation type="submission" date="2017-10" db="EMBL/GenBank/DDBJ databases">
        <authorList>
            <person name="Regsiter A."/>
            <person name="William W."/>
        </authorList>
    </citation>
    <scope>NUCLEOTIDE SEQUENCE [LARGE SCALE GENOMIC DNA]</scope>
    <source>
        <strain evidence="1 4">CFBP6984</strain>
        <strain evidence="2 3">CFBP7430</strain>
    </source>
</reference>
<sequence length="87" mass="9578">MTTHVLVNLPVELLPRSVAFFTVMGFTFNPAYTDANATCLSLGEHIFAMVPVKPFFRGFSHQGICDMANAAETITASAVGAPRWMRW</sequence>
<organism evidence="2 3">
    <name type="scientific">Xanthomonas campestris pv. phaseoli</name>
    <dbReference type="NCBI Taxonomy" id="317013"/>
    <lineage>
        <taxon>Bacteria</taxon>
        <taxon>Pseudomonadati</taxon>
        <taxon>Pseudomonadota</taxon>
        <taxon>Gammaproteobacteria</taxon>
        <taxon>Lysobacterales</taxon>
        <taxon>Lysobacteraceae</taxon>
        <taxon>Xanthomonas</taxon>
    </lineage>
</organism>
<dbReference type="InterPro" id="IPR029068">
    <property type="entry name" value="Glyas_Bleomycin-R_OHBP_Dase"/>
</dbReference>
<evidence type="ECO:0000313" key="3">
    <source>
        <dbReference type="Proteomes" id="UP000234166"/>
    </source>
</evidence>
<dbReference type="Proteomes" id="UP000234181">
    <property type="component" value="Unassembled WGS sequence"/>
</dbReference>
<dbReference type="EMBL" id="OCYT01000140">
    <property type="protein sequence ID" value="SON87292.1"/>
    <property type="molecule type" value="Genomic_DNA"/>
</dbReference>
<dbReference type="Proteomes" id="UP000234166">
    <property type="component" value="Unassembled WGS sequence"/>
</dbReference>
<dbReference type="SUPFAM" id="SSF54593">
    <property type="entry name" value="Glyoxalase/Bleomycin resistance protein/Dihydroxybiphenyl dioxygenase"/>
    <property type="match status" value="1"/>
</dbReference>
<proteinExistence type="predicted"/>
<name>A0AB38E462_XANCH</name>
<evidence type="ECO:0000313" key="4">
    <source>
        <dbReference type="Proteomes" id="UP000234181"/>
    </source>
</evidence>
<keyword evidence="4" id="KW-1185">Reference proteome</keyword>
<protein>
    <recommendedName>
        <fullName evidence="5">Glyoxalase</fullName>
    </recommendedName>
</protein>
<accession>A0AB38E462</accession>
<evidence type="ECO:0000313" key="1">
    <source>
        <dbReference type="EMBL" id="SON87292.1"/>
    </source>
</evidence>
<comment type="caution">
    <text evidence="2">The sequence shown here is derived from an EMBL/GenBank/DDBJ whole genome shotgun (WGS) entry which is preliminary data.</text>
</comment>
<gene>
    <name evidence="1" type="ORF">XAP6984_800020</name>
    <name evidence="2" type="ORF">XAP7430_760020</name>
</gene>
<dbReference type="EMBL" id="OCYS01000134">
    <property type="protein sequence ID" value="SON92352.1"/>
    <property type="molecule type" value="Genomic_DNA"/>
</dbReference>
<dbReference type="AlphaFoldDB" id="A0AB38E462"/>
<dbReference type="RefSeq" id="WP_022560155.1">
    <property type="nucleotide sequence ID" value="NZ_CP012048.1"/>
</dbReference>
<evidence type="ECO:0008006" key="5">
    <source>
        <dbReference type="Google" id="ProtNLM"/>
    </source>
</evidence>
<dbReference type="Gene3D" id="3.10.180.10">
    <property type="entry name" value="2,3-Dihydroxybiphenyl 1,2-Dioxygenase, domain 1"/>
    <property type="match status" value="1"/>
</dbReference>
<evidence type="ECO:0000313" key="2">
    <source>
        <dbReference type="EMBL" id="SON92352.1"/>
    </source>
</evidence>